<keyword evidence="4" id="KW-0547">Nucleotide-binding</keyword>
<proteinExistence type="predicted"/>
<sequence length="275" mass="31539">MPRSRPRPRALPPQTLRPDWFRVLKEIAPGQGGMNSGILVVKHRTTGDICVEKKFSGDMIRGHLAQREISLHRKLDHENIVKFFECDFSQDGIRASMWLEWCHGGTLGDLVTRHRDAQQRVVVPIDEQFVWKVLMDVARALKYCHFGPRDSNRHWTPVIHKDLKPDNIFFSWRTHDPWYPRIKLGDFGTNIEAQHSYLTNYLLGCFVQPGRSQQYLHGAGTPGFLPSIPFTSTRRTLSSIFARDHWEMLATEQIPASKLGATINGNQVHSEGSIH</sequence>
<keyword evidence="11" id="KW-1185">Reference proteome</keyword>
<reference evidence="10" key="1">
    <citation type="journal article" date="2020" name="Stud. Mycol.">
        <title>101 Dothideomycetes genomes: a test case for predicting lifestyles and emergence of pathogens.</title>
        <authorList>
            <person name="Haridas S."/>
            <person name="Albert R."/>
            <person name="Binder M."/>
            <person name="Bloem J."/>
            <person name="Labutti K."/>
            <person name="Salamov A."/>
            <person name="Andreopoulos B."/>
            <person name="Baker S."/>
            <person name="Barry K."/>
            <person name="Bills G."/>
            <person name="Bluhm B."/>
            <person name="Cannon C."/>
            <person name="Castanera R."/>
            <person name="Culley D."/>
            <person name="Daum C."/>
            <person name="Ezra D."/>
            <person name="Gonzalez J."/>
            <person name="Henrissat B."/>
            <person name="Kuo A."/>
            <person name="Liang C."/>
            <person name="Lipzen A."/>
            <person name="Lutzoni F."/>
            <person name="Magnuson J."/>
            <person name="Mondo S."/>
            <person name="Nolan M."/>
            <person name="Ohm R."/>
            <person name="Pangilinan J."/>
            <person name="Park H.-J."/>
            <person name="Ramirez L."/>
            <person name="Alfaro M."/>
            <person name="Sun H."/>
            <person name="Tritt A."/>
            <person name="Yoshinaga Y."/>
            <person name="Zwiers L.-H."/>
            <person name="Turgeon B."/>
            <person name="Goodwin S."/>
            <person name="Spatafora J."/>
            <person name="Crous P."/>
            <person name="Grigoriev I."/>
        </authorList>
    </citation>
    <scope>NUCLEOTIDE SEQUENCE</scope>
    <source>
        <strain evidence="10">CBS 279.74</strain>
    </source>
</reference>
<evidence type="ECO:0000256" key="3">
    <source>
        <dbReference type="ARBA" id="ARBA00022679"/>
    </source>
</evidence>
<keyword evidence="3" id="KW-0808">Transferase</keyword>
<comment type="catalytic activity">
    <reaction evidence="8">
        <text>L-seryl-[protein] + ATP = O-phospho-L-seryl-[protein] + ADP + H(+)</text>
        <dbReference type="Rhea" id="RHEA:17989"/>
        <dbReference type="Rhea" id="RHEA-COMP:9863"/>
        <dbReference type="Rhea" id="RHEA-COMP:11604"/>
        <dbReference type="ChEBI" id="CHEBI:15378"/>
        <dbReference type="ChEBI" id="CHEBI:29999"/>
        <dbReference type="ChEBI" id="CHEBI:30616"/>
        <dbReference type="ChEBI" id="CHEBI:83421"/>
        <dbReference type="ChEBI" id="CHEBI:456216"/>
        <dbReference type="EC" id="2.7.11.1"/>
    </reaction>
</comment>
<dbReference type="OrthoDB" id="310217at2759"/>
<organism evidence="10 11">
    <name type="scientific">Pleomassaria siparia CBS 279.74</name>
    <dbReference type="NCBI Taxonomy" id="1314801"/>
    <lineage>
        <taxon>Eukaryota</taxon>
        <taxon>Fungi</taxon>
        <taxon>Dikarya</taxon>
        <taxon>Ascomycota</taxon>
        <taxon>Pezizomycotina</taxon>
        <taxon>Dothideomycetes</taxon>
        <taxon>Pleosporomycetidae</taxon>
        <taxon>Pleosporales</taxon>
        <taxon>Pleomassariaceae</taxon>
        <taxon>Pleomassaria</taxon>
    </lineage>
</organism>
<comment type="catalytic activity">
    <reaction evidence="7">
        <text>L-threonyl-[protein] + ATP = O-phospho-L-threonyl-[protein] + ADP + H(+)</text>
        <dbReference type="Rhea" id="RHEA:46608"/>
        <dbReference type="Rhea" id="RHEA-COMP:11060"/>
        <dbReference type="Rhea" id="RHEA-COMP:11605"/>
        <dbReference type="ChEBI" id="CHEBI:15378"/>
        <dbReference type="ChEBI" id="CHEBI:30013"/>
        <dbReference type="ChEBI" id="CHEBI:30616"/>
        <dbReference type="ChEBI" id="CHEBI:61977"/>
        <dbReference type="ChEBI" id="CHEBI:456216"/>
        <dbReference type="EC" id="2.7.11.1"/>
    </reaction>
</comment>
<feature type="domain" description="Protein kinase" evidence="9">
    <location>
        <begin position="21"/>
        <end position="275"/>
    </location>
</feature>
<evidence type="ECO:0000256" key="5">
    <source>
        <dbReference type="ARBA" id="ARBA00022777"/>
    </source>
</evidence>
<evidence type="ECO:0000256" key="4">
    <source>
        <dbReference type="ARBA" id="ARBA00022741"/>
    </source>
</evidence>
<dbReference type="Gene3D" id="1.10.510.10">
    <property type="entry name" value="Transferase(Phosphotransferase) domain 1"/>
    <property type="match status" value="1"/>
</dbReference>
<dbReference type="SUPFAM" id="SSF56112">
    <property type="entry name" value="Protein kinase-like (PK-like)"/>
    <property type="match status" value="1"/>
</dbReference>
<accession>A0A6G1KDC5</accession>
<dbReference type="Pfam" id="PF00069">
    <property type="entry name" value="Pkinase"/>
    <property type="match status" value="1"/>
</dbReference>
<gene>
    <name evidence="10" type="ORF">K504DRAFT_453896</name>
</gene>
<dbReference type="SMART" id="SM00220">
    <property type="entry name" value="S_TKc"/>
    <property type="match status" value="1"/>
</dbReference>
<evidence type="ECO:0000256" key="2">
    <source>
        <dbReference type="ARBA" id="ARBA00022527"/>
    </source>
</evidence>
<keyword evidence="2" id="KW-0723">Serine/threonine-protein kinase</keyword>
<name>A0A6G1KDC5_9PLEO</name>
<dbReference type="PANTHER" id="PTHR43671">
    <property type="entry name" value="SERINE/THREONINE-PROTEIN KINASE NEK"/>
    <property type="match status" value="1"/>
</dbReference>
<evidence type="ECO:0000256" key="6">
    <source>
        <dbReference type="ARBA" id="ARBA00022840"/>
    </source>
</evidence>
<dbReference type="InterPro" id="IPR008271">
    <property type="entry name" value="Ser/Thr_kinase_AS"/>
</dbReference>
<evidence type="ECO:0000313" key="10">
    <source>
        <dbReference type="EMBL" id="KAF2710849.1"/>
    </source>
</evidence>
<evidence type="ECO:0000256" key="8">
    <source>
        <dbReference type="ARBA" id="ARBA00048679"/>
    </source>
</evidence>
<dbReference type="EMBL" id="MU005768">
    <property type="protein sequence ID" value="KAF2710849.1"/>
    <property type="molecule type" value="Genomic_DNA"/>
</dbReference>
<protein>
    <recommendedName>
        <fullName evidence="1">non-specific serine/threonine protein kinase</fullName>
        <ecNumber evidence="1">2.7.11.1</ecNumber>
    </recommendedName>
</protein>
<keyword evidence="6" id="KW-0067">ATP-binding</keyword>
<evidence type="ECO:0000256" key="7">
    <source>
        <dbReference type="ARBA" id="ARBA00047899"/>
    </source>
</evidence>
<dbReference type="AlphaFoldDB" id="A0A6G1KDC5"/>
<dbReference type="Proteomes" id="UP000799428">
    <property type="component" value="Unassembled WGS sequence"/>
</dbReference>
<evidence type="ECO:0000259" key="9">
    <source>
        <dbReference type="PROSITE" id="PS50011"/>
    </source>
</evidence>
<dbReference type="EC" id="2.7.11.1" evidence="1"/>
<dbReference type="PROSITE" id="PS00108">
    <property type="entry name" value="PROTEIN_KINASE_ST"/>
    <property type="match status" value="1"/>
</dbReference>
<evidence type="ECO:0000313" key="11">
    <source>
        <dbReference type="Proteomes" id="UP000799428"/>
    </source>
</evidence>
<dbReference type="InterPro" id="IPR050660">
    <property type="entry name" value="NEK_Ser/Thr_kinase"/>
</dbReference>
<dbReference type="PROSITE" id="PS50011">
    <property type="entry name" value="PROTEIN_KINASE_DOM"/>
    <property type="match status" value="1"/>
</dbReference>
<dbReference type="GO" id="GO:0005524">
    <property type="term" value="F:ATP binding"/>
    <property type="evidence" value="ECO:0007669"/>
    <property type="project" value="UniProtKB-KW"/>
</dbReference>
<dbReference type="GO" id="GO:0004674">
    <property type="term" value="F:protein serine/threonine kinase activity"/>
    <property type="evidence" value="ECO:0007669"/>
    <property type="project" value="UniProtKB-KW"/>
</dbReference>
<dbReference type="PANTHER" id="PTHR43671:SF98">
    <property type="entry name" value="SERINE_THREONINE-PROTEIN KINASE NEK11"/>
    <property type="match status" value="1"/>
</dbReference>
<dbReference type="InterPro" id="IPR000719">
    <property type="entry name" value="Prot_kinase_dom"/>
</dbReference>
<evidence type="ECO:0000256" key="1">
    <source>
        <dbReference type="ARBA" id="ARBA00012513"/>
    </source>
</evidence>
<dbReference type="InterPro" id="IPR011009">
    <property type="entry name" value="Kinase-like_dom_sf"/>
</dbReference>
<keyword evidence="5 10" id="KW-0418">Kinase</keyword>